<dbReference type="GeneID" id="73903925"/>
<evidence type="ECO:0000256" key="1">
    <source>
        <dbReference type="SAM" id="Phobius"/>
    </source>
</evidence>
<evidence type="ECO:0000313" key="2">
    <source>
        <dbReference type="EMBL" id="MFC3958451.1"/>
    </source>
</evidence>
<proteinExistence type="predicted"/>
<gene>
    <name evidence="2" type="ORF">ACFOUR_08740</name>
</gene>
<evidence type="ECO:0000313" key="3">
    <source>
        <dbReference type="Proteomes" id="UP001595846"/>
    </source>
</evidence>
<dbReference type="Pfam" id="PF24363">
    <property type="entry name" value="DUF7519"/>
    <property type="match status" value="1"/>
</dbReference>
<protein>
    <submittedName>
        <fullName evidence="2">Uncharacterized protein</fullName>
    </submittedName>
</protein>
<sequence length="180" mass="18310">MTTHDARPSVVAGMCALIAGVVGVAVAVLGSAESAAIAVLGFGLLVWAVRRGGTVPLDLGAMILFLALVHATVRSPGVVVAFVGSLAVVLAWDFGHTARDVGRQLGRESRTKRLEIVRIGTSTLVGLVTVTLASLAFLSVGTVGSVGAVIALVLSVLFVTIALGTGVTAVRSHDDVFRDV</sequence>
<keyword evidence="1" id="KW-1133">Transmembrane helix</keyword>
<accession>A0ABD5NN92</accession>
<dbReference type="EMBL" id="JBHSAQ010000003">
    <property type="protein sequence ID" value="MFC3958451.1"/>
    <property type="molecule type" value="Genomic_DNA"/>
</dbReference>
<keyword evidence="1" id="KW-0472">Membrane</keyword>
<dbReference type="RefSeq" id="WP_256531203.1">
    <property type="nucleotide sequence ID" value="NZ_CP101824.1"/>
</dbReference>
<dbReference type="InterPro" id="IPR055941">
    <property type="entry name" value="DUF7519"/>
</dbReference>
<name>A0ABD5NN92_9EURY</name>
<keyword evidence="1" id="KW-0812">Transmembrane</keyword>
<feature type="transmembrane region" description="Helical" evidence="1">
    <location>
        <begin position="146"/>
        <end position="170"/>
    </location>
</feature>
<reference evidence="2 3" key="1">
    <citation type="journal article" date="2019" name="Int. J. Syst. Evol. Microbiol.">
        <title>The Global Catalogue of Microorganisms (GCM) 10K type strain sequencing project: providing services to taxonomists for standard genome sequencing and annotation.</title>
        <authorList>
            <consortium name="The Broad Institute Genomics Platform"/>
            <consortium name="The Broad Institute Genome Sequencing Center for Infectious Disease"/>
            <person name="Wu L."/>
            <person name="Ma J."/>
        </authorList>
    </citation>
    <scope>NUCLEOTIDE SEQUENCE [LARGE SCALE GENOMIC DNA]</scope>
    <source>
        <strain evidence="2 3">IBRC-M 10256</strain>
    </source>
</reference>
<feature type="transmembrane region" description="Helical" evidence="1">
    <location>
        <begin position="116"/>
        <end position="140"/>
    </location>
</feature>
<feature type="transmembrane region" description="Helical" evidence="1">
    <location>
        <begin position="78"/>
        <end position="95"/>
    </location>
</feature>
<feature type="transmembrane region" description="Helical" evidence="1">
    <location>
        <begin position="16"/>
        <end position="48"/>
    </location>
</feature>
<dbReference type="Proteomes" id="UP001595846">
    <property type="component" value="Unassembled WGS sequence"/>
</dbReference>
<keyword evidence="3" id="KW-1185">Reference proteome</keyword>
<organism evidence="2 3">
    <name type="scientific">Halovivax cerinus</name>
    <dbReference type="NCBI Taxonomy" id="1487865"/>
    <lineage>
        <taxon>Archaea</taxon>
        <taxon>Methanobacteriati</taxon>
        <taxon>Methanobacteriota</taxon>
        <taxon>Stenosarchaea group</taxon>
        <taxon>Halobacteria</taxon>
        <taxon>Halobacteriales</taxon>
        <taxon>Natrialbaceae</taxon>
        <taxon>Halovivax</taxon>
    </lineage>
</organism>
<dbReference type="AlphaFoldDB" id="A0ABD5NN92"/>
<comment type="caution">
    <text evidence="2">The sequence shown here is derived from an EMBL/GenBank/DDBJ whole genome shotgun (WGS) entry which is preliminary data.</text>
</comment>